<protein>
    <submittedName>
        <fullName evidence="1">Uncharacterized protein</fullName>
    </submittedName>
</protein>
<accession>A0A6A6TUF0</accession>
<dbReference type="OrthoDB" id="5354164at2759"/>
<evidence type="ECO:0000313" key="1">
    <source>
        <dbReference type="EMBL" id="KAF2662593.1"/>
    </source>
</evidence>
<dbReference type="Proteomes" id="UP000799324">
    <property type="component" value="Unassembled WGS sequence"/>
</dbReference>
<evidence type="ECO:0000313" key="2">
    <source>
        <dbReference type="Proteomes" id="UP000799324"/>
    </source>
</evidence>
<sequence length="1000" mass="111623">MASFGRLTVSGIAGSNENTVALANFNIDFSLLKVVPPKEFIDVGNSLSAVRKHNAEEGHIHQTARKLGAIFEPILPSTPQLVRRYGTRASEIAQKTAASIPKAQGMFTKQSGIDAASIWAAATSGSGALQIHLLACMLARIWEQKDAISIWEEILQSRKLEIQESFQNEGSMSVAACTSYLASLQTITRIHIGEWDDSARSWLRIADRSPTILVRQNQLDQIVGRSRNAVSSRPSLYGSVIEAWKIALEGTERLLNGSPQNMQTGGLLLGLSAWHLYPDINLLGDPNMFSEFRDPLVPKSGILTIGMVGSATLTEGLHWSLPLAHLRYYGDPIPRTGRLRGVRNRISLSEFMQSVLGCLLEVWKTNESTTESVLKWIVTLKEKITRAQVAIMDPKSSQLFNSTWLVLLAGAAQEFLDSKGDDRSLNRRLINAGRLYGSKALLGKHPTPFFGLSQTLHYFNALKHVESKVSFLRELLKNQTIYKDHVIIRYYSSEGEVEKKTIKSDVFMGSKKPVDLSSTSGKEDEENVPIAIPYAKIKDAWTLANEDFEARRSHFESLGEVVYSIEDEKLTTLEKKKSMRVVWGDLDQLDNTDLDPWHWSPLYGEVRHFSPCFGDFHDISLFLRMNQEEPVLPETVEFRTLEALFLDDNGLTDAVLSLFIDGICSLGTDCVRSLRAIATIHKIYEPLPSATIAIKLLELNRPLSRAHWLPKDPAKFCLVPYDLQLPETFSCILLCESGMFDVPSSHMMDTMAISSGDSMYIAAPLLTDPMKSRSKLHKIRHVMGNIGRAGTALLQAPLNPKIRTVGVEQWTYISSEDWDGNRRDSFKDTSLHLWFTGSSIAIDGRHVVLGEKDTELYLLESVVSVHGRGLEGPSEWIADLDILKALRDSSLNFDNYSRDPSSMTENSNHETICARHTNTTYNADVLKLIAIENWIELLETRAENNIFLAKGNWQARQAATAISIAQGRKTCVLQGITCWACVAEQYEQVRQSGQIITFIA</sequence>
<organism evidence="1 2">
    <name type="scientific">Lophiostoma macrostomum CBS 122681</name>
    <dbReference type="NCBI Taxonomy" id="1314788"/>
    <lineage>
        <taxon>Eukaryota</taxon>
        <taxon>Fungi</taxon>
        <taxon>Dikarya</taxon>
        <taxon>Ascomycota</taxon>
        <taxon>Pezizomycotina</taxon>
        <taxon>Dothideomycetes</taxon>
        <taxon>Pleosporomycetidae</taxon>
        <taxon>Pleosporales</taxon>
        <taxon>Lophiostomataceae</taxon>
        <taxon>Lophiostoma</taxon>
    </lineage>
</organism>
<dbReference type="EMBL" id="MU004289">
    <property type="protein sequence ID" value="KAF2662593.1"/>
    <property type="molecule type" value="Genomic_DNA"/>
</dbReference>
<dbReference type="AlphaFoldDB" id="A0A6A6TUF0"/>
<proteinExistence type="predicted"/>
<name>A0A6A6TUF0_9PLEO</name>
<reference evidence="1" key="1">
    <citation type="journal article" date="2020" name="Stud. Mycol.">
        <title>101 Dothideomycetes genomes: a test case for predicting lifestyles and emergence of pathogens.</title>
        <authorList>
            <person name="Haridas S."/>
            <person name="Albert R."/>
            <person name="Binder M."/>
            <person name="Bloem J."/>
            <person name="Labutti K."/>
            <person name="Salamov A."/>
            <person name="Andreopoulos B."/>
            <person name="Baker S."/>
            <person name="Barry K."/>
            <person name="Bills G."/>
            <person name="Bluhm B."/>
            <person name="Cannon C."/>
            <person name="Castanera R."/>
            <person name="Culley D."/>
            <person name="Daum C."/>
            <person name="Ezra D."/>
            <person name="Gonzalez J."/>
            <person name="Henrissat B."/>
            <person name="Kuo A."/>
            <person name="Liang C."/>
            <person name="Lipzen A."/>
            <person name="Lutzoni F."/>
            <person name="Magnuson J."/>
            <person name="Mondo S."/>
            <person name="Nolan M."/>
            <person name="Ohm R."/>
            <person name="Pangilinan J."/>
            <person name="Park H.-J."/>
            <person name="Ramirez L."/>
            <person name="Alfaro M."/>
            <person name="Sun H."/>
            <person name="Tritt A."/>
            <person name="Yoshinaga Y."/>
            <person name="Zwiers L.-H."/>
            <person name="Turgeon B."/>
            <person name="Goodwin S."/>
            <person name="Spatafora J."/>
            <person name="Crous P."/>
            <person name="Grigoriev I."/>
        </authorList>
    </citation>
    <scope>NUCLEOTIDE SEQUENCE</scope>
    <source>
        <strain evidence="1">CBS 122681</strain>
    </source>
</reference>
<keyword evidence="2" id="KW-1185">Reference proteome</keyword>
<gene>
    <name evidence="1" type="ORF">K491DRAFT_584819</name>
</gene>